<evidence type="ECO:0000313" key="3">
    <source>
        <dbReference type="EMBL" id="KAL1114759.1"/>
    </source>
</evidence>
<feature type="compositionally biased region" description="Polar residues" evidence="1">
    <location>
        <begin position="9"/>
        <end position="20"/>
    </location>
</feature>
<keyword evidence="4" id="KW-1185">Reference proteome</keyword>
<protein>
    <recommendedName>
        <fullName evidence="2">Reverse transcriptase domain-containing protein</fullName>
    </recommendedName>
</protein>
<reference evidence="3 4" key="1">
    <citation type="submission" date="2024-07" db="EMBL/GenBank/DDBJ databases">
        <title>Chromosome-level genome assembly of the water stick insect Ranatra chinensis (Heteroptera: Nepidae).</title>
        <authorList>
            <person name="Liu X."/>
        </authorList>
    </citation>
    <scope>NUCLEOTIDE SEQUENCE [LARGE SCALE GENOMIC DNA]</scope>
    <source>
        <strain evidence="3">Cailab_2021Rc</strain>
        <tissue evidence="3">Muscle</tissue>
    </source>
</reference>
<comment type="caution">
    <text evidence="3">The sequence shown here is derived from an EMBL/GenBank/DDBJ whole genome shotgun (WGS) entry which is preliminary data.</text>
</comment>
<evidence type="ECO:0000259" key="2">
    <source>
        <dbReference type="PROSITE" id="PS50878"/>
    </source>
</evidence>
<dbReference type="EMBL" id="JBFDAA010000021">
    <property type="protein sequence ID" value="KAL1114759.1"/>
    <property type="molecule type" value="Genomic_DNA"/>
</dbReference>
<name>A0ABD0XU27_9HEMI</name>
<dbReference type="PROSITE" id="PS50878">
    <property type="entry name" value="RT_POL"/>
    <property type="match status" value="1"/>
</dbReference>
<accession>A0ABD0XU27</accession>
<evidence type="ECO:0000256" key="1">
    <source>
        <dbReference type="SAM" id="MobiDB-lite"/>
    </source>
</evidence>
<feature type="region of interest" description="Disordered" evidence="1">
    <location>
        <begin position="682"/>
        <end position="706"/>
    </location>
</feature>
<gene>
    <name evidence="3" type="ORF">AAG570_007583</name>
</gene>
<dbReference type="Proteomes" id="UP001558652">
    <property type="component" value="Unassembled WGS sequence"/>
</dbReference>
<feature type="domain" description="Reverse transcriptase" evidence="2">
    <location>
        <begin position="313"/>
        <end position="555"/>
    </location>
</feature>
<feature type="region of interest" description="Disordered" evidence="1">
    <location>
        <begin position="216"/>
        <end position="235"/>
    </location>
</feature>
<organism evidence="3 4">
    <name type="scientific">Ranatra chinensis</name>
    <dbReference type="NCBI Taxonomy" id="642074"/>
    <lineage>
        <taxon>Eukaryota</taxon>
        <taxon>Metazoa</taxon>
        <taxon>Ecdysozoa</taxon>
        <taxon>Arthropoda</taxon>
        <taxon>Hexapoda</taxon>
        <taxon>Insecta</taxon>
        <taxon>Pterygota</taxon>
        <taxon>Neoptera</taxon>
        <taxon>Paraneoptera</taxon>
        <taxon>Hemiptera</taxon>
        <taxon>Heteroptera</taxon>
        <taxon>Panheteroptera</taxon>
        <taxon>Nepomorpha</taxon>
        <taxon>Nepidae</taxon>
        <taxon>Ranatrinae</taxon>
        <taxon>Ranatra</taxon>
    </lineage>
</organism>
<dbReference type="InterPro" id="IPR000477">
    <property type="entry name" value="RT_dom"/>
</dbReference>
<feature type="region of interest" description="Disordered" evidence="1">
    <location>
        <begin position="1"/>
        <end position="21"/>
    </location>
</feature>
<dbReference type="PANTHER" id="PTHR33332">
    <property type="entry name" value="REVERSE TRANSCRIPTASE DOMAIN-CONTAINING PROTEIN"/>
    <property type="match status" value="1"/>
</dbReference>
<feature type="region of interest" description="Disordered" evidence="1">
    <location>
        <begin position="271"/>
        <end position="291"/>
    </location>
</feature>
<feature type="compositionally biased region" description="Basic residues" evidence="1">
    <location>
        <begin position="226"/>
        <end position="235"/>
    </location>
</feature>
<dbReference type="Pfam" id="PF00078">
    <property type="entry name" value="RVT_1"/>
    <property type="match status" value="1"/>
</dbReference>
<sequence>MAISRNRFEPTNSKQGTTDPSRWFEIKNNVWDKRKPLRLALKSGALNPKEDAGTLYHIVSKCPTLERGHETQNRLEDASTMGDETIDKIMTYETPDSHSLTYGKILMDLGSIGSVANERLVHTLETFVYVRHSHLLIVGFDLQRPRQSDGTNLVPSSFEDALRKTSIEGCGEESFSLPAVSVYRVEYLTTVRKSPYEAIESARWLYSCPRDEKKSIPGLQSTANRRQGHPRIHPPLKFKLPNGGIDGRVAESDLAAGGRDGWNLKPCPGAMGRGRAKRSVSRYTDQRTHHTSPLKRITNQCQCSFNLATLVDIRIYSGYSVVAYVMVENYTVPRRIQGTDPCERRLHYVASLWVSLVSDIIIRLYSSVSVSQTKYPSPLRKRSIAGVCVFLYVAQAFDRVWHPGLLFKLKRILPSTYYLILQSYLTNRYSVVYHGEKLSGYIQIKASVPQGSVLGPLLYLVYTADIPTRTSTSMATFDDDICILSSHPDPNSVSLSLQNHLNRFELWYERWRIKINQTKSAHVAFSLRRQECPPVTFDNVQIPPANHVRYLGMYLDKRQTWNPHTRLKRLVLNRKYGLLRSLLNRKSKLTTHNKLTKYKSILEPTWTYGIELWGSAKKSNIDKIQSFQSKTLRTILDAPWYVANRTIHNDLNIPTVYKVAQTRFRSFHTNLEAHPNPLISALSSHTHPLNPPRRLKRRWPRDLLGE</sequence>
<evidence type="ECO:0000313" key="4">
    <source>
        <dbReference type="Proteomes" id="UP001558652"/>
    </source>
</evidence>
<dbReference type="AlphaFoldDB" id="A0ABD0XU27"/>
<proteinExistence type="predicted"/>